<dbReference type="Pfam" id="PF13041">
    <property type="entry name" value="PPR_2"/>
    <property type="match status" value="3"/>
</dbReference>
<dbReference type="InterPro" id="IPR037104">
    <property type="entry name" value="Annexin_sf"/>
</dbReference>
<keyword evidence="5" id="KW-1185">Reference proteome</keyword>
<gene>
    <name evidence="4" type="ORF">ZIOFF_067494</name>
</gene>
<evidence type="ECO:0000313" key="5">
    <source>
        <dbReference type="Proteomes" id="UP000734854"/>
    </source>
</evidence>
<dbReference type="AlphaFoldDB" id="A0A8J5C6H1"/>
<dbReference type="SUPFAM" id="SSF48452">
    <property type="entry name" value="TPR-like"/>
    <property type="match status" value="1"/>
</dbReference>
<dbReference type="Gene3D" id="1.25.40.10">
    <property type="entry name" value="Tetratricopeptide repeat domain"/>
    <property type="match status" value="3"/>
</dbReference>
<feature type="repeat" description="PPR" evidence="3">
    <location>
        <begin position="513"/>
        <end position="547"/>
    </location>
</feature>
<comment type="similarity">
    <text evidence="1">Belongs to the PPR family. P subfamily.</text>
</comment>
<dbReference type="GO" id="GO:0005544">
    <property type="term" value="F:calcium-dependent phospholipid binding"/>
    <property type="evidence" value="ECO:0007669"/>
    <property type="project" value="InterPro"/>
</dbReference>
<dbReference type="PANTHER" id="PTHR47447">
    <property type="entry name" value="OS03G0856100 PROTEIN"/>
    <property type="match status" value="1"/>
</dbReference>
<feature type="repeat" description="PPR" evidence="3">
    <location>
        <begin position="137"/>
        <end position="171"/>
    </location>
</feature>
<dbReference type="NCBIfam" id="TIGR00756">
    <property type="entry name" value="PPR"/>
    <property type="match status" value="5"/>
</dbReference>
<dbReference type="GO" id="GO:0005509">
    <property type="term" value="F:calcium ion binding"/>
    <property type="evidence" value="ECO:0007669"/>
    <property type="project" value="InterPro"/>
</dbReference>
<evidence type="ECO:0000256" key="2">
    <source>
        <dbReference type="ARBA" id="ARBA00022737"/>
    </source>
</evidence>
<dbReference type="PANTHER" id="PTHR47447:SF27">
    <property type="entry name" value="PENTACOTRIPEPTIDE-REPEAT REGION OF PRORP DOMAIN-CONTAINING PROTEIN"/>
    <property type="match status" value="1"/>
</dbReference>
<organism evidence="4 5">
    <name type="scientific">Zingiber officinale</name>
    <name type="common">Ginger</name>
    <name type="synonym">Amomum zingiber</name>
    <dbReference type="NCBI Taxonomy" id="94328"/>
    <lineage>
        <taxon>Eukaryota</taxon>
        <taxon>Viridiplantae</taxon>
        <taxon>Streptophyta</taxon>
        <taxon>Embryophyta</taxon>
        <taxon>Tracheophyta</taxon>
        <taxon>Spermatophyta</taxon>
        <taxon>Magnoliopsida</taxon>
        <taxon>Liliopsida</taxon>
        <taxon>Zingiberales</taxon>
        <taxon>Zingiberaceae</taxon>
        <taxon>Zingiber</taxon>
    </lineage>
</organism>
<accession>A0A8J5C6H1</accession>
<comment type="caution">
    <text evidence="4">The sequence shown here is derived from an EMBL/GenBank/DDBJ whole genome shotgun (WGS) entry which is preliminary data.</text>
</comment>
<evidence type="ECO:0008006" key="6">
    <source>
        <dbReference type="Google" id="ProtNLM"/>
    </source>
</evidence>
<feature type="repeat" description="PPR" evidence="3">
    <location>
        <begin position="102"/>
        <end position="136"/>
    </location>
</feature>
<protein>
    <recommendedName>
        <fullName evidence="6">Pentatricopeptide repeat-containing protein</fullName>
    </recommendedName>
</protein>
<evidence type="ECO:0000256" key="3">
    <source>
        <dbReference type="PROSITE-ProRule" id="PRU00708"/>
    </source>
</evidence>
<name>A0A8J5C6H1_ZINOF</name>
<keyword evidence="2" id="KW-0677">Repeat</keyword>
<proteinExistence type="inferred from homology"/>
<feature type="repeat" description="PPR" evidence="3">
    <location>
        <begin position="172"/>
        <end position="206"/>
    </location>
</feature>
<dbReference type="SUPFAM" id="SSF47874">
    <property type="entry name" value="Annexin"/>
    <property type="match status" value="1"/>
</dbReference>
<sequence>MMPPQAPRGRALSTLLTRRPNKKFRFAPVKPAPPNPPVAVFVHKISTILRSSPWHSASAELRELPIRWDSFTVNRVLKTHPPMEKAWLFFHWAARLRGFKHDRFTYTTMLDIFGEAGRISSMWHVFREMQDKGVVPDAATYTSVMHWLAKSGDLEGAVRAWEEMRATGCRPTLVSYTAFMKILFDHGRSDEAAGVYREMLEIGLSPNCHTYTVLMEHLAGVGLATNEPIYYVKYYDLLCDLAIRSFWVGNLANTAKKKLTIRKAEGNRQWRLTGKFKAVLEIMSEMQEAGIVPDKAACNILIQKCAKAGETLVMRQILQQMKQHSIVLRHAVFMEALEALRLKNQCDHLLREVNPHLSFEGCEEELDNQRTLSDTNYLVDRSIIINLLANKNFIAIEHMFNGMINKHIEFDTELISTIIQVSCACYKPSCALVAFRYCLQIGTVLNRAAYISLIGFFTRENAFQMVLEIVHEMAKTGINFGTYLVYLLIYRLGCAGLCSYAENIFYSLPMEQNIITCTALMDAFFQAGETEKALDLYSKLRTQNLPISSGTYEVMILGLQRCGKFADAEVYLGEIKDKFHKRKNVPLEHAVAKKTSGDYETFLLALLGD</sequence>
<dbReference type="InterPro" id="IPR011990">
    <property type="entry name" value="TPR-like_helical_dom_sf"/>
</dbReference>
<dbReference type="Proteomes" id="UP000734854">
    <property type="component" value="Unassembled WGS sequence"/>
</dbReference>
<dbReference type="PROSITE" id="PS51375">
    <property type="entry name" value="PPR"/>
    <property type="match status" value="4"/>
</dbReference>
<evidence type="ECO:0000313" key="4">
    <source>
        <dbReference type="EMBL" id="KAG6473577.1"/>
    </source>
</evidence>
<reference evidence="4 5" key="1">
    <citation type="submission" date="2020-08" db="EMBL/GenBank/DDBJ databases">
        <title>Plant Genome Project.</title>
        <authorList>
            <person name="Zhang R.-G."/>
        </authorList>
    </citation>
    <scope>NUCLEOTIDE SEQUENCE [LARGE SCALE GENOMIC DNA]</scope>
    <source>
        <tissue evidence="4">Rhizome</tissue>
    </source>
</reference>
<dbReference type="EMBL" id="JACMSC010000019">
    <property type="protein sequence ID" value="KAG6473577.1"/>
    <property type="molecule type" value="Genomic_DNA"/>
</dbReference>
<evidence type="ECO:0000256" key="1">
    <source>
        <dbReference type="ARBA" id="ARBA00007626"/>
    </source>
</evidence>
<dbReference type="Pfam" id="PF13812">
    <property type="entry name" value="PPR_3"/>
    <property type="match status" value="1"/>
</dbReference>
<dbReference type="InterPro" id="IPR002885">
    <property type="entry name" value="PPR_rpt"/>
</dbReference>